<evidence type="ECO:0000313" key="3">
    <source>
        <dbReference type="Proteomes" id="UP000076407"/>
    </source>
</evidence>
<reference evidence="2" key="1">
    <citation type="submission" date="2020-05" db="UniProtKB">
        <authorList>
            <consortium name="EnsemblMetazoa"/>
        </authorList>
    </citation>
    <scope>IDENTIFICATION</scope>
    <source>
        <strain evidence="2">SANGQUA</strain>
    </source>
</reference>
<feature type="region of interest" description="Disordered" evidence="1">
    <location>
        <begin position="179"/>
        <end position="245"/>
    </location>
</feature>
<dbReference type="VEuPathDB" id="VectorBase:AQUA004003"/>
<dbReference type="Proteomes" id="UP000076407">
    <property type="component" value="Unassembled WGS sequence"/>
</dbReference>
<feature type="compositionally biased region" description="Polar residues" evidence="1">
    <location>
        <begin position="206"/>
        <end position="215"/>
    </location>
</feature>
<name>A0A182X2I4_ANOQN</name>
<keyword evidence="3" id="KW-1185">Reference proteome</keyword>
<organism evidence="2 3">
    <name type="scientific">Anopheles quadriannulatus</name>
    <name type="common">Mosquito</name>
    <dbReference type="NCBI Taxonomy" id="34691"/>
    <lineage>
        <taxon>Eukaryota</taxon>
        <taxon>Metazoa</taxon>
        <taxon>Ecdysozoa</taxon>
        <taxon>Arthropoda</taxon>
        <taxon>Hexapoda</taxon>
        <taxon>Insecta</taxon>
        <taxon>Pterygota</taxon>
        <taxon>Neoptera</taxon>
        <taxon>Endopterygota</taxon>
        <taxon>Diptera</taxon>
        <taxon>Nematocera</taxon>
        <taxon>Culicoidea</taxon>
        <taxon>Culicidae</taxon>
        <taxon>Anophelinae</taxon>
        <taxon>Anopheles</taxon>
    </lineage>
</organism>
<accession>A0A182X2I4</accession>
<proteinExistence type="predicted"/>
<protein>
    <submittedName>
        <fullName evidence="2">Uncharacterized protein</fullName>
    </submittedName>
</protein>
<feature type="compositionally biased region" description="Basic residues" evidence="1">
    <location>
        <begin position="235"/>
        <end position="245"/>
    </location>
</feature>
<dbReference type="STRING" id="34691.A0A182X2I4"/>
<dbReference type="AlphaFoldDB" id="A0A182X2I4"/>
<sequence length="245" mass="27542">MLLPDQTYEQATLGRERLRSSSTYDDGGFPRLYTLKELDVKRLQRNLRGASIEDEDFEGFESALKPTRQQMCRSRMDGVIVDAPALPDGPDPGERDDYDKTSDFFNNIPEFQGEALGPFSIANKGTEPDWGSIRTNVDILRACELFLMRHRMRPDFFCKYKTAMNPSVSAPASFPLSRARTPIDVRKPKSVSPPMQRPVSRAHGSISFSRASTTLPIDRNSADRLGPIYSVPNRSGKKRRPNAGK</sequence>
<dbReference type="EnsemblMetazoa" id="AQUA004003-RA">
    <property type="protein sequence ID" value="AQUA004003-PA"/>
    <property type="gene ID" value="AQUA004003"/>
</dbReference>
<evidence type="ECO:0000313" key="2">
    <source>
        <dbReference type="EnsemblMetazoa" id="AQUA004003-PA"/>
    </source>
</evidence>
<evidence type="ECO:0000256" key="1">
    <source>
        <dbReference type="SAM" id="MobiDB-lite"/>
    </source>
</evidence>